<evidence type="ECO:0000313" key="8">
    <source>
        <dbReference type="Proteomes" id="UP000193834"/>
    </source>
</evidence>
<dbReference type="InterPro" id="IPR017853">
    <property type="entry name" value="GH"/>
</dbReference>
<evidence type="ECO:0000259" key="4">
    <source>
        <dbReference type="Pfam" id="PF00703"/>
    </source>
</evidence>
<name>A0A1X7LI95_9BACL</name>
<dbReference type="GO" id="GO:0005975">
    <property type="term" value="P:carbohydrate metabolic process"/>
    <property type="evidence" value="ECO:0007669"/>
    <property type="project" value="InterPro"/>
</dbReference>
<dbReference type="PANTHER" id="PTHR42732:SF3">
    <property type="entry name" value="HYDROLASE"/>
    <property type="match status" value="1"/>
</dbReference>
<comment type="similarity">
    <text evidence="1">Belongs to the glycosyl hydrolase 2 family.</text>
</comment>
<gene>
    <name evidence="7" type="ORF">SAMN06295960_3465</name>
</gene>
<dbReference type="STRING" id="1852522.SAMN06295960_3465"/>
<dbReference type="RefSeq" id="WP_085496243.1">
    <property type="nucleotide sequence ID" value="NZ_FXAZ01000005.1"/>
</dbReference>
<evidence type="ECO:0000256" key="1">
    <source>
        <dbReference type="ARBA" id="ARBA00007401"/>
    </source>
</evidence>
<dbReference type="Pfam" id="PF00703">
    <property type="entry name" value="Glyco_hydro_2"/>
    <property type="match status" value="1"/>
</dbReference>
<dbReference type="Gene3D" id="2.60.120.260">
    <property type="entry name" value="Galactose-binding domain-like"/>
    <property type="match status" value="1"/>
</dbReference>
<dbReference type="InterPro" id="IPR006102">
    <property type="entry name" value="Ig-like_GH2"/>
</dbReference>
<organism evidence="7 8">
    <name type="scientific">Paenibacillus aquistagni</name>
    <dbReference type="NCBI Taxonomy" id="1852522"/>
    <lineage>
        <taxon>Bacteria</taxon>
        <taxon>Bacillati</taxon>
        <taxon>Bacillota</taxon>
        <taxon>Bacilli</taxon>
        <taxon>Bacillales</taxon>
        <taxon>Paenibacillaceae</taxon>
        <taxon>Paenibacillus</taxon>
    </lineage>
</organism>
<dbReference type="Pfam" id="PF02837">
    <property type="entry name" value="Glyco_hydro_2_N"/>
    <property type="match status" value="1"/>
</dbReference>
<dbReference type="GO" id="GO:0004553">
    <property type="term" value="F:hydrolase activity, hydrolyzing O-glycosyl compounds"/>
    <property type="evidence" value="ECO:0007669"/>
    <property type="project" value="InterPro"/>
</dbReference>
<dbReference type="SUPFAM" id="SSF49303">
    <property type="entry name" value="beta-Galactosidase/glucuronidase domain"/>
    <property type="match status" value="1"/>
</dbReference>
<evidence type="ECO:0000313" key="7">
    <source>
        <dbReference type="EMBL" id="SMG53257.1"/>
    </source>
</evidence>
<proteinExistence type="inferred from homology"/>
<dbReference type="SUPFAM" id="SSF49785">
    <property type="entry name" value="Galactose-binding domain-like"/>
    <property type="match status" value="1"/>
</dbReference>
<reference evidence="7 8" key="1">
    <citation type="submission" date="2017-04" db="EMBL/GenBank/DDBJ databases">
        <authorList>
            <person name="Afonso C.L."/>
            <person name="Miller P.J."/>
            <person name="Scott M.A."/>
            <person name="Spackman E."/>
            <person name="Goraichik I."/>
            <person name="Dimitrov K.M."/>
            <person name="Suarez D.L."/>
            <person name="Swayne D.E."/>
        </authorList>
    </citation>
    <scope>NUCLEOTIDE SEQUENCE [LARGE SCALE GENOMIC DNA]</scope>
    <source>
        <strain evidence="7 8">11</strain>
    </source>
</reference>
<dbReference type="OrthoDB" id="9762066at2"/>
<dbReference type="AlphaFoldDB" id="A0A1X7LI95"/>
<evidence type="ECO:0000259" key="5">
    <source>
        <dbReference type="Pfam" id="PF02836"/>
    </source>
</evidence>
<keyword evidence="2 7" id="KW-0378">Hydrolase</keyword>
<keyword evidence="3" id="KW-0326">Glycosidase</keyword>
<accession>A0A1X7LI95</accession>
<dbReference type="InterPro" id="IPR013783">
    <property type="entry name" value="Ig-like_fold"/>
</dbReference>
<sequence>MSYIPHLPRPEYPRPQLVRERWMNLNGEWQFEFDHGQSGRERELYKADSLSQRIVVPFCPESKLSGIGYKDFMNAVWYRRTFDLPKDWQGQVIKLHFGAVDYKAEVWINGVSVGTHRGGYTPFSFDITMQLLPGTNVITLAAEDATRSGLQPRGKQSGSYYSKGCDYTRTTGIWQTVWLEAVPKAHITQVKMTPDAVNGAVAFQVHSIGASQGARLTIDTSYAGAPTGSAELLLNGGNGETTIVLSEKHLWGVGQGNLYDVKLTLSDGEAQDTVTSYFGLRTVALEGMAILLNGEPVFQRLVLDQGFYPEGVYTAPTDEDLKRDIEISMGLGFNGARLHEKIFEPRFLYWADRMGYLVWGEHANWGLNLSRADALEVFIPEWMEAIERDYNHPSIVGWCPFNETWDCNGSVQNNEVLRIIYRLTKSLDTSRPVIDTSGNYHVETDIYDIHDYEQDPEAFASHHEAFKNDGQPYDNHSHRQAYGGQPYFVSEYGGIWWCPGSDGWGYGERPKTEEEFLERYERLTRTLLDNSNICAFCYTQLYDVEQEVNGLYSYERQAKFDPELIRRVNQMPAAIEKKDLDKQ</sequence>
<dbReference type="InterPro" id="IPR006104">
    <property type="entry name" value="Glyco_hydro_2_N"/>
</dbReference>
<dbReference type="InterPro" id="IPR051913">
    <property type="entry name" value="GH2_Domain-Containing"/>
</dbReference>
<evidence type="ECO:0000256" key="3">
    <source>
        <dbReference type="ARBA" id="ARBA00023295"/>
    </source>
</evidence>
<feature type="domain" description="Glycoside hydrolase family 2 immunoglobulin-like beta-sandwich" evidence="4">
    <location>
        <begin position="185"/>
        <end position="281"/>
    </location>
</feature>
<dbReference type="Gene3D" id="3.20.20.80">
    <property type="entry name" value="Glycosidases"/>
    <property type="match status" value="1"/>
</dbReference>
<evidence type="ECO:0000256" key="2">
    <source>
        <dbReference type="ARBA" id="ARBA00022801"/>
    </source>
</evidence>
<dbReference type="InterPro" id="IPR036156">
    <property type="entry name" value="Beta-gal/glucu_dom_sf"/>
</dbReference>
<feature type="domain" description="Glycosyl hydrolases family 2 sugar binding" evidence="6">
    <location>
        <begin position="73"/>
        <end position="180"/>
    </location>
</feature>
<dbReference type="Proteomes" id="UP000193834">
    <property type="component" value="Unassembled WGS sequence"/>
</dbReference>
<feature type="domain" description="Glycoside hydrolase family 2 catalytic" evidence="5">
    <location>
        <begin position="319"/>
        <end position="493"/>
    </location>
</feature>
<dbReference type="InterPro" id="IPR006103">
    <property type="entry name" value="Glyco_hydro_2_cat"/>
</dbReference>
<dbReference type="Pfam" id="PF02836">
    <property type="entry name" value="Glyco_hydro_2_C"/>
    <property type="match status" value="1"/>
</dbReference>
<dbReference type="InterPro" id="IPR008979">
    <property type="entry name" value="Galactose-bd-like_sf"/>
</dbReference>
<dbReference type="EMBL" id="FXAZ01000005">
    <property type="protein sequence ID" value="SMG53257.1"/>
    <property type="molecule type" value="Genomic_DNA"/>
</dbReference>
<keyword evidence="8" id="KW-1185">Reference proteome</keyword>
<evidence type="ECO:0000259" key="6">
    <source>
        <dbReference type="Pfam" id="PF02837"/>
    </source>
</evidence>
<protein>
    <submittedName>
        <fullName evidence="7">Glycosyl hydrolases family 2</fullName>
    </submittedName>
</protein>
<dbReference type="SUPFAM" id="SSF51445">
    <property type="entry name" value="(Trans)glycosidases"/>
    <property type="match status" value="1"/>
</dbReference>
<dbReference type="PANTHER" id="PTHR42732">
    <property type="entry name" value="BETA-GALACTOSIDASE"/>
    <property type="match status" value="1"/>
</dbReference>
<dbReference type="Gene3D" id="2.60.40.10">
    <property type="entry name" value="Immunoglobulins"/>
    <property type="match status" value="1"/>
</dbReference>